<feature type="binding site" evidence="4">
    <location>
        <position position="130"/>
    </location>
    <ligand>
        <name>substrate</name>
    </ligand>
</feature>
<dbReference type="InterPro" id="IPR029066">
    <property type="entry name" value="PLP-binding_barrel"/>
</dbReference>
<dbReference type="EMBL" id="JAUCBP010000011">
    <property type="protein sequence ID" value="MDM7861520.1"/>
    <property type="molecule type" value="Genomic_DNA"/>
</dbReference>
<evidence type="ECO:0000313" key="7">
    <source>
        <dbReference type="Proteomes" id="UP001234343"/>
    </source>
</evidence>
<dbReference type="HAMAP" id="MF_01201">
    <property type="entry name" value="Ala_racemase"/>
    <property type="match status" value="1"/>
</dbReference>
<keyword evidence="7" id="KW-1185">Reference proteome</keyword>
<gene>
    <name evidence="6" type="primary">alr</name>
    <name evidence="6" type="ORF">QTP81_13035</name>
</gene>
<sequence length="351" mass="37665">MARTTRAAIDLSALVSNYHTLAELNSQGQTLAVIKADAYGHGAIAVARALHGHAQRFGVAFVDEARLLREQGITECLVLFEGVYDKTEAQWAVANNCCVVAHREAQLAWLAALDQPPPEVWLKIDTGMHRLGFQPSELAAIWQQYASLFNEHTVLVTHFACADDKAHSLTAKQLTIFQQFLAAHPLPISAANSAGIVQVPQAHGAWNRAGIALYGGQGAPDVATLKPVMTLTAPVIATRTIAEGETVGYGATWTATRESRIATVAIGYGDGYPRHAPSGTTAFCNGVKIELAGRVSMDMLTFDVTGTEIDVGDTVELWGANQSITEVAQNAGTIDYELMTRVSARVPRVYI</sequence>
<organism evidence="6 7">
    <name type="scientific">Alteromonas arenosi</name>
    <dbReference type="NCBI Taxonomy" id="3055817"/>
    <lineage>
        <taxon>Bacteria</taxon>
        <taxon>Pseudomonadati</taxon>
        <taxon>Pseudomonadota</taxon>
        <taxon>Gammaproteobacteria</taxon>
        <taxon>Alteromonadales</taxon>
        <taxon>Alteromonadaceae</taxon>
        <taxon>Alteromonas/Salinimonas group</taxon>
        <taxon>Alteromonas</taxon>
    </lineage>
</organism>
<name>A0ABT7SZA8_9ALTE</name>
<feature type="modified residue" description="N6-(pyridoxal phosphate)lysine" evidence="4">
    <location>
        <position position="35"/>
    </location>
</feature>
<protein>
    <recommendedName>
        <fullName evidence="4">Alanine racemase</fullName>
        <ecNumber evidence="4">5.1.1.1</ecNumber>
    </recommendedName>
</protein>
<comment type="cofactor">
    <cofactor evidence="1 4">
        <name>pyridoxal 5'-phosphate</name>
        <dbReference type="ChEBI" id="CHEBI:597326"/>
    </cofactor>
</comment>
<evidence type="ECO:0000256" key="4">
    <source>
        <dbReference type="HAMAP-Rule" id="MF_01201"/>
    </source>
</evidence>
<comment type="pathway">
    <text evidence="4">Amino-acid biosynthesis; D-alanine biosynthesis; D-alanine from L-alanine: step 1/1.</text>
</comment>
<keyword evidence="3 4" id="KW-0413">Isomerase</keyword>
<comment type="caution">
    <text evidence="6">The sequence shown here is derived from an EMBL/GenBank/DDBJ whole genome shotgun (WGS) entry which is preliminary data.</text>
</comment>
<evidence type="ECO:0000256" key="2">
    <source>
        <dbReference type="ARBA" id="ARBA00022898"/>
    </source>
</evidence>
<dbReference type="SUPFAM" id="SSF50621">
    <property type="entry name" value="Alanine racemase C-terminal domain-like"/>
    <property type="match status" value="1"/>
</dbReference>
<evidence type="ECO:0000259" key="5">
    <source>
        <dbReference type="SMART" id="SM01005"/>
    </source>
</evidence>
<comment type="catalytic activity">
    <reaction evidence="4">
        <text>L-alanine = D-alanine</text>
        <dbReference type="Rhea" id="RHEA:20249"/>
        <dbReference type="ChEBI" id="CHEBI:57416"/>
        <dbReference type="ChEBI" id="CHEBI:57972"/>
        <dbReference type="EC" id="5.1.1.1"/>
    </reaction>
</comment>
<feature type="domain" description="Alanine racemase C-terminal" evidence="5">
    <location>
        <begin position="228"/>
        <end position="351"/>
    </location>
</feature>
<comment type="function">
    <text evidence="4">Catalyzes the interconversion of L-alanine and D-alanine. May also act on other amino acids.</text>
</comment>
<dbReference type="SUPFAM" id="SSF51419">
    <property type="entry name" value="PLP-binding barrel"/>
    <property type="match status" value="1"/>
</dbReference>
<dbReference type="InterPro" id="IPR009006">
    <property type="entry name" value="Ala_racemase/Decarboxylase_C"/>
</dbReference>
<feature type="binding site" evidence="4">
    <location>
        <position position="297"/>
    </location>
    <ligand>
        <name>substrate</name>
    </ligand>
</feature>
<keyword evidence="2 4" id="KW-0663">Pyridoxal phosphate</keyword>
<dbReference type="InterPro" id="IPR020622">
    <property type="entry name" value="Ala_racemase_pyridoxalP-BS"/>
</dbReference>
<evidence type="ECO:0000256" key="1">
    <source>
        <dbReference type="ARBA" id="ARBA00001933"/>
    </source>
</evidence>
<feature type="active site" description="Proton acceptor; specific for D-alanine" evidence="4">
    <location>
        <position position="35"/>
    </location>
</feature>
<feature type="active site" description="Proton acceptor; specific for L-alanine" evidence="4">
    <location>
        <position position="249"/>
    </location>
</feature>
<dbReference type="InterPro" id="IPR000821">
    <property type="entry name" value="Ala_racemase"/>
</dbReference>
<dbReference type="SMART" id="SM01005">
    <property type="entry name" value="Ala_racemase_C"/>
    <property type="match status" value="1"/>
</dbReference>
<proteinExistence type="inferred from homology"/>
<dbReference type="InterPro" id="IPR001608">
    <property type="entry name" value="Ala_racemase_N"/>
</dbReference>
<dbReference type="Proteomes" id="UP001234343">
    <property type="component" value="Unassembled WGS sequence"/>
</dbReference>
<dbReference type="Gene3D" id="3.20.20.10">
    <property type="entry name" value="Alanine racemase"/>
    <property type="match status" value="1"/>
</dbReference>
<dbReference type="Pfam" id="PF01168">
    <property type="entry name" value="Ala_racemase_N"/>
    <property type="match status" value="1"/>
</dbReference>
<evidence type="ECO:0000256" key="3">
    <source>
        <dbReference type="ARBA" id="ARBA00023235"/>
    </source>
</evidence>
<dbReference type="Pfam" id="PF00842">
    <property type="entry name" value="Ala_racemase_C"/>
    <property type="match status" value="1"/>
</dbReference>
<comment type="similarity">
    <text evidence="4">Belongs to the alanine racemase family.</text>
</comment>
<dbReference type="EC" id="5.1.1.1" evidence="4"/>
<dbReference type="PANTHER" id="PTHR30511">
    <property type="entry name" value="ALANINE RACEMASE"/>
    <property type="match status" value="1"/>
</dbReference>
<evidence type="ECO:0000313" key="6">
    <source>
        <dbReference type="EMBL" id="MDM7861520.1"/>
    </source>
</evidence>
<dbReference type="Gene3D" id="2.40.37.10">
    <property type="entry name" value="Lyase, Ornithine Decarboxylase, Chain A, domain 1"/>
    <property type="match status" value="1"/>
</dbReference>
<dbReference type="GO" id="GO:0008784">
    <property type="term" value="F:alanine racemase activity"/>
    <property type="evidence" value="ECO:0007669"/>
    <property type="project" value="UniProtKB-EC"/>
</dbReference>
<dbReference type="RefSeq" id="WP_289366104.1">
    <property type="nucleotide sequence ID" value="NZ_JAUCBP010000011.1"/>
</dbReference>
<dbReference type="InterPro" id="IPR011079">
    <property type="entry name" value="Ala_racemase_C"/>
</dbReference>
<dbReference type="PROSITE" id="PS00395">
    <property type="entry name" value="ALANINE_RACEMASE"/>
    <property type="match status" value="1"/>
</dbReference>
<dbReference type="PANTHER" id="PTHR30511:SF0">
    <property type="entry name" value="ALANINE RACEMASE, CATABOLIC-RELATED"/>
    <property type="match status" value="1"/>
</dbReference>
<reference evidence="6 7" key="1">
    <citation type="submission" date="2023-06" db="EMBL/GenBank/DDBJ databases">
        <title>Alteromonas sp. ASW11-36 isolated from intertidal sand.</title>
        <authorList>
            <person name="Li Y."/>
        </authorList>
    </citation>
    <scope>NUCLEOTIDE SEQUENCE [LARGE SCALE GENOMIC DNA]</scope>
    <source>
        <strain evidence="6 7">ASW11-36</strain>
    </source>
</reference>
<dbReference type="NCBIfam" id="TIGR00492">
    <property type="entry name" value="alr"/>
    <property type="match status" value="1"/>
</dbReference>
<accession>A0ABT7SZA8</accession>
<dbReference type="PRINTS" id="PR00992">
    <property type="entry name" value="ALARACEMASE"/>
</dbReference>